<protein>
    <recommendedName>
        <fullName evidence="4">Glycosyltransferase RgtA/B/C/D-like domain-containing protein</fullName>
    </recommendedName>
</protein>
<feature type="transmembrane region" description="Helical" evidence="1">
    <location>
        <begin position="89"/>
        <end position="114"/>
    </location>
</feature>
<keyword evidence="1" id="KW-0472">Membrane</keyword>
<keyword evidence="1" id="KW-1133">Transmembrane helix</keyword>
<keyword evidence="3" id="KW-1185">Reference proteome</keyword>
<feature type="transmembrane region" description="Helical" evidence="1">
    <location>
        <begin position="274"/>
        <end position="291"/>
    </location>
</feature>
<gene>
    <name evidence="2" type="ORF">BXT84_13235</name>
</gene>
<feature type="transmembrane region" description="Helical" evidence="1">
    <location>
        <begin position="60"/>
        <end position="77"/>
    </location>
</feature>
<feature type="transmembrane region" description="Helical" evidence="1">
    <location>
        <begin position="303"/>
        <end position="326"/>
    </location>
</feature>
<sequence>MKSGPYKFRFASYIPQIPAWVELFLLHEAWVFFSALLPYSHPRQSILSMSEAYSSRATLWFQYDALFYLHIAHYGYGSHPSAFYPLLPILIWLAHSRWIALLIMQAIFAADVYYLNRFLTTFDLSAGQITLALALFAFNPAAVFYSTLYTEPLMLLLSLLSTLQAQEHKYITAAVTAGLAALSHPTGALLGIMPLVLLIQSFKYHNRQQLWGAVIWGSGIVIALALFVGYSLIFWHTPFGPWLGESGWHSRWVWPWVQYQQVIVIHSADHVYEIILSALSLPYLLGAILLASKWSKSSLPALIYAWAGTLVSLSFYALNTPFHSTLRLLSPYFPLYAGISLANNKVLIRIVIILWGAASLYGAIRFTHQWWWQ</sequence>
<feature type="transmembrane region" description="Helical" evidence="1">
    <location>
        <begin position="210"/>
        <end position="235"/>
    </location>
</feature>
<feature type="transmembrane region" description="Helical" evidence="1">
    <location>
        <begin position="346"/>
        <end position="364"/>
    </location>
</feature>
<dbReference type="Proteomes" id="UP000325292">
    <property type="component" value="Chromosome"/>
</dbReference>
<name>A0ABM6RTX8_9FIRM</name>
<feature type="transmembrane region" description="Helical" evidence="1">
    <location>
        <begin position="170"/>
        <end position="198"/>
    </location>
</feature>
<dbReference type="EMBL" id="CP019454">
    <property type="protein sequence ID" value="AUW94789.1"/>
    <property type="molecule type" value="Genomic_DNA"/>
</dbReference>
<proteinExistence type="predicted"/>
<evidence type="ECO:0008006" key="4">
    <source>
        <dbReference type="Google" id="ProtNLM"/>
    </source>
</evidence>
<organism evidence="2 3">
    <name type="scientific">Sulfobacillus thermotolerans</name>
    <dbReference type="NCBI Taxonomy" id="338644"/>
    <lineage>
        <taxon>Bacteria</taxon>
        <taxon>Bacillati</taxon>
        <taxon>Bacillota</taxon>
        <taxon>Clostridia</taxon>
        <taxon>Eubacteriales</taxon>
        <taxon>Clostridiales Family XVII. Incertae Sedis</taxon>
        <taxon>Sulfobacillus</taxon>
    </lineage>
</organism>
<reference evidence="2 3" key="1">
    <citation type="journal article" date="2019" name="Sci. Rep.">
        <title>Sulfobacillus thermotolerans: new insights into resistance and metabolic capacities of acidophilic chemolithotrophs.</title>
        <authorList>
            <person name="Panyushkina A.E."/>
            <person name="Babenko V.V."/>
            <person name="Nikitina A.S."/>
            <person name="Selezneva O.V."/>
            <person name="Tsaplina I.A."/>
            <person name="Letarova M.A."/>
            <person name="Kostryukova E.S."/>
            <person name="Letarov A.V."/>
        </authorList>
    </citation>
    <scope>NUCLEOTIDE SEQUENCE [LARGE SCALE GENOMIC DNA]</scope>
    <source>
        <strain evidence="2 3">Kr1</strain>
    </source>
</reference>
<evidence type="ECO:0000313" key="3">
    <source>
        <dbReference type="Proteomes" id="UP000325292"/>
    </source>
</evidence>
<keyword evidence="1" id="KW-0812">Transmembrane</keyword>
<feature type="transmembrane region" description="Helical" evidence="1">
    <location>
        <begin position="126"/>
        <end position="150"/>
    </location>
</feature>
<evidence type="ECO:0000313" key="2">
    <source>
        <dbReference type="EMBL" id="AUW94789.1"/>
    </source>
</evidence>
<accession>A0ABM6RTX8</accession>
<evidence type="ECO:0000256" key="1">
    <source>
        <dbReference type="SAM" id="Phobius"/>
    </source>
</evidence>